<proteinExistence type="predicted"/>
<protein>
    <submittedName>
        <fullName evidence="1">Uncharacterized protein</fullName>
    </submittedName>
</protein>
<evidence type="ECO:0000313" key="2">
    <source>
        <dbReference type="Proteomes" id="UP000005408"/>
    </source>
</evidence>
<keyword evidence="2" id="KW-1185">Reference proteome</keyword>
<dbReference type="EnsemblMetazoa" id="G24659.2">
    <property type="protein sequence ID" value="G24659.2:cds"/>
    <property type="gene ID" value="G24659"/>
</dbReference>
<sequence>MTLPPSGHNIRNSRNEDMVIAAAAMMHHGGYGHMHGFGPRLYNPMEGDYGLL</sequence>
<accession>A0A8W8KUF0</accession>
<organism evidence="1 2">
    <name type="scientific">Magallana gigas</name>
    <name type="common">Pacific oyster</name>
    <name type="synonym">Crassostrea gigas</name>
    <dbReference type="NCBI Taxonomy" id="29159"/>
    <lineage>
        <taxon>Eukaryota</taxon>
        <taxon>Metazoa</taxon>
        <taxon>Spiralia</taxon>
        <taxon>Lophotrochozoa</taxon>
        <taxon>Mollusca</taxon>
        <taxon>Bivalvia</taxon>
        <taxon>Autobranchia</taxon>
        <taxon>Pteriomorphia</taxon>
        <taxon>Ostreida</taxon>
        <taxon>Ostreoidea</taxon>
        <taxon>Ostreidae</taxon>
        <taxon>Magallana</taxon>
    </lineage>
</organism>
<reference evidence="1" key="1">
    <citation type="submission" date="2022-08" db="UniProtKB">
        <authorList>
            <consortium name="EnsemblMetazoa"/>
        </authorList>
    </citation>
    <scope>IDENTIFICATION</scope>
    <source>
        <strain evidence="1">05x7-T-G4-1.051#20</strain>
    </source>
</reference>
<dbReference type="AlphaFoldDB" id="A0A8W8KUF0"/>
<evidence type="ECO:0000313" key="1">
    <source>
        <dbReference type="EnsemblMetazoa" id="G24659.2:cds"/>
    </source>
</evidence>
<name>A0A8W8KUF0_MAGGI</name>
<dbReference type="EnsemblMetazoa" id="G24659.1">
    <property type="protein sequence ID" value="G24659.1:cds"/>
    <property type="gene ID" value="G24659"/>
</dbReference>
<dbReference type="Proteomes" id="UP000005408">
    <property type="component" value="Unassembled WGS sequence"/>
</dbReference>